<protein>
    <recommendedName>
        <fullName evidence="4">Lipoprotein</fullName>
    </recommendedName>
</protein>
<proteinExistence type="predicted"/>
<keyword evidence="3" id="KW-1185">Reference proteome</keyword>
<gene>
    <name evidence="2" type="ORF">F7732_06685</name>
</gene>
<evidence type="ECO:0000313" key="2">
    <source>
        <dbReference type="EMBL" id="KAB2334367.1"/>
    </source>
</evidence>
<dbReference type="Proteomes" id="UP000441354">
    <property type="component" value="Unassembled WGS sequence"/>
</dbReference>
<name>A0A7V7V016_9BACI</name>
<reference evidence="2 3" key="1">
    <citation type="journal article" date="2014" name="Arch. Microbiol.">
        <title>Bacillus mesophilum sp. nov., strain IITR-54T, a novel 4-chlorobiphenyl dechlorinating bacterium.</title>
        <authorList>
            <person name="Manickam N."/>
            <person name="Singh N.K."/>
            <person name="Bajaj A."/>
            <person name="Kumar R.M."/>
            <person name="Kaur G."/>
            <person name="Kaur N."/>
            <person name="Bala M."/>
            <person name="Kumar A."/>
            <person name="Mayilraj S."/>
        </authorList>
    </citation>
    <scope>NUCLEOTIDE SEQUENCE [LARGE SCALE GENOMIC DNA]</scope>
    <source>
        <strain evidence="2 3">IITR-54</strain>
    </source>
</reference>
<keyword evidence="1" id="KW-0732">Signal</keyword>
<dbReference type="OrthoDB" id="2452352at2"/>
<feature type="chain" id="PRO_5031430024" description="Lipoprotein" evidence="1">
    <location>
        <begin position="19"/>
        <end position="156"/>
    </location>
</feature>
<organism evidence="2 3">
    <name type="scientific">Bacillus mesophilum</name>
    <dbReference type="NCBI Taxonomy" id="1071718"/>
    <lineage>
        <taxon>Bacteria</taxon>
        <taxon>Bacillati</taxon>
        <taxon>Bacillota</taxon>
        <taxon>Bacilli</taxon>
        <taxon>Bacillales</taxon>
        <taxon>Bacillaceae</taxon>
        <taxon>Bacillus</taxon>
    </lineage>
</organism>
<dbReference type="AlphaFoldDB" id="A0A7V7V016"/>
<feature type="signal peptide" evidence="1">
    <location>
        <begin position="1"/>
        <end position="18"/>
    </location>
</feature>
<evidence type="ECO:0000256" key="1">
    <source>
        <dbReference type="SAM" id="SignalP"/>
    </source>
</evidence>
<sequence>MILALSIILIMGCSNSDANIGTEDLNSEFPPTMTGLIIINGIEHQMEEGGYHWERKKGLETEVVATDHASPYQIADHMKPISVNPNETVEIKIEENPTITVYLWNENGREKEIEQDANQIIVPSGKGKYIYEALAEWANGTVSYTFVIDIQADTKR</sequence>
<evidence type="ECO:0000313" key="3">
    <source>
        <dbReference type="Proteomes" id="UP000441354"/>
    </source>
</evidence>
<comment type="caution">
    <text evidence="2">The sequence shown here is derived from an EMBL/GenBank/DDBJ whole genome shotgun (WGS) entry which is preliminary data.</text>
</comment>
<evidence type="ECO:0008006" key="4">
    <source>
        <dbReference type="Google" id="ProtNLM"/>
    </source>
</evidence>
<accession>A0A7V7V016</accession>
<dbReference type="EMBL" id="WBOT01000002">
    <property type="protein sequence ID" value="KAB2334367.1"/>
    <property type="molecule type" value="Genomic_DNA"/>
</dbReference>